<keyword evidence="4" id="KW-1185">Reference proteome</keyword>
<sequence length="158" mass="18382">MNALGHAFQYQYDQARRLTQLMNENGDAYRFEYDAVDNLIQEMGWDGKVTQYQYNAAGELITQYEQGQVIHPNGEATTLIEHRFERDILGQLTKKTSRRHSSLPQQLSDWLLNDNHISAKDRGLFLPQTQTTQFQYDRLGQLIEASNQHSRISLAYDE</sequence>
<keyword evidence="1" id="KW-0677">Repeat</keyword>
<proteinExistence type="predicted"/>
<reference evidence="3 4" key="1">
    <citation type="submission" date="2020-03" db="EMBL/GenBank/DDBJ databases">
        <title>Complete genome sequence of Orbus sp. IPMB12 (BCRC 80908).</title>
        <authorList>
            <person name="Lo W.-S."/>
            <person name="Chang T.-H."/>
            <person name="Kuo C.-H."/>
        </authorList>
    </citation>
    <scope>NUCLEOTIDE SEQUENCE [LARGE SCALE GENOMIC DNA]</scope>
    <source>
        <strain evidence="3 4">IPMB12</strain>
    </source>
</reference>
<evidence type="ECO:0000313" key="3">
    <source>
        <dbReference type="EMBL" id="QIQ22463.1"/>
    </source>
</evidence>
<dbReference type="Gene3D" id="2.180.10.10">
    <property type="entry name" value="RHS repeat-associated core"/>
    <property type="match status" value="1"/>
</dbReference>
<dbReference type="InterPro" id="IPR050708">
    <property type="entry name" value="T6SS_VgrG/RHS"/>
</dbReference>
<dbReference type="Proteomes" id="UP000501168">
    <property type="component" value="Chromosome"/>
</dbReference>
<dbReference type="EMBL" id="CP050253">
    <property type="protein sequence ID" value="QIQ22463.1"/>
    <property type="molecule type" value="Genomic_DNA"/>
</dbReference>
<dbReference type="KEGG" id="orb:IPMB12_09045"/>
<gene>
    <name evidence="3" type="ORF">IPMB12_09045</name>
</gene>
<dbReference type="NCBIfam" id="TIGR01643">
    <property type="entry name" value="YD_repeat_2x"/>
    <property type="match status" value="1"/>
</dbReference>
<accession>A0A6G9IE02</accession>
<organism evidence="3 4">
    <name type="scientific">Zophobihabitans entericus</name>
    <dbReference type="NCBI Taxonomy" id="1635327"/>
    <lineage>
        <taxon>Bacteria</taxon>
        <taxon>Pseudomonadati</taxon>
        <taxon>Pseudomonadota</taxon>
        <taxon>Gammaproteobacteria</taxon>
        <taxon>Orbales</taxon>
        <taxon>Orbaceae</taxon>
        <taxon>Zophobihabitans</taxon>
    </lineage>
</organism>
<dbReference type="AlphaFoldDB" id="A0A6G9IE02"/>
<feature type="domain" description="Teneurin-like YD-shell" evidence="2">
    <location>
        <begin position="6"/>
        <end position="100"/>
    </location>
</feature>
<evidence type="ECO:0000259" key="2">
    <source>
        <dbReference type="Pfam" id="PF25023"/>
    </source>
</evidence>
<dbReference type="InterPro" id="IPR056823">
    <property type="entry name" value="TEN-like_YD-shell"/>
</dbReference>
<dbReference type="InParanoid" id="A0A6G9IE02"/>
<dbReference type="Pfam" id="PF25023">
    <property type="entry name" value="TEN_YD-shell"/>
    <property type="match status" value="1"/>
</dbReference>
<dbReference type="InterPro" id="IPR006530">
    <property type="entry name" value="YD"/>
</dbReference>
<name>A0A6G9IE02_9GAMM</name>
<evidence type="ECO:0000256" key="1">
    <source>
        <dbReference type="ARBA" id="ARBA00022737"/>
    </source>
</evidence>
<dbReference type="PANTHER" id="PTHR32305:SF15">
    <property type="entry name" value="PROTEIN RHSA-RELATED"/>
    <property type="match status" value="1"/>
</dbReference>
<dbReference type="PANTHER" id="PTHR32305">
    <property type="match status" value="1"/>
</dbReference>
<evidence type="ECO:0000313" key="4">
    <source>
        <dbReference type="Proteomes" id="UP000501168"/>
    </source>
</evidence>
<protein>
    <submittedName>
        <fullName evidence="3">RHS repeat protein</fullName>
    </submittedName>
</protein>